<name>A0A5K8A9R0_9BACT</name>
<evidence type="ECO:0000313" key="1">
    <source>
        <dbReference type="EMBL" id="BBO89297.1"/>
    </source>
</evidence>
<reference evidence="1 2" key="1">
    <citation type="submission" date="2019-11" db="EMBL/GenBank/DDBJ databases">
        <title>Comparative genomics of hydrocarbon-degrading Desulfosarcina strains.</title>
        <authorList>
            <person name="Watanabe M."/>
            <person name="Kojima H."/>
            <person name="Fukui M."/>
        </authorList>
    </citation>
    <scope>NUCLEOTIDE SEQUENCE [LARGE SCALE GENOMIC DNA]</scope>
    <source>
        <strain evidence="2">oXyS1</strain>
    </source>
</reference>
<proteinExistence type="predicted"/>
<dbReference type="AlphaFoldDB" id="A0A5K8A9R0"/>
<protein>
    <submittedName>
        <fullName evidence="1">Uncharacterized protein</fullName>
    </submittedName>
</protein>
<accession>A0A5K8A9R0</accession>
<gene>
    <name evidence="1" type="ORF">DSCOOX_24770</name>
</gene>
<dbReference type="EMBL" id="AP021879">
    <property type="protein sequence ID" value="BBO89297.1"/>
    <property type="molecule type" value="Genomic_DNA"/>
</dbReference>
<organism evidence="1 2">
    <name type="scientific">Desulfosarcina ovata subsp. ovata</name>
    <dbReference type="NCBI Taxonomy" id="2752305"/>
    <lineage>
        <taxon>Bacteria</taxon>
        <taxon>Pseudomonadati</taxon>
        <taxon>Thermodesulfobacteriota</taxon>
        <taxon>Desulfobacteria</taxon>
        <taxon>Desulfobacterales</taxon>
        <taxon>Desulfosarcinaceae</taxon>
        <taxon>Desulfosarcina</taxon>
    </lineage>
</organism>
<dbReference type="Proteomes" id="UP000422108">
    <property type="component" value="Chromosome"/>
</dbReference>
<sequence>MAFDKYLKKFSCLNGLVAPYSNFKEVHVYSKEAKDVGLLEKRLNLKPVSQGANLGIMRPYYSNSVFYNFLPGTSI</sequence>
<evidence type="ECO:0000313" key="2">
    <source>
        <dbReference type="Proteomes" id="UP000422108"/>
    </source>
</evidence>
<keyword evidence="2" id="KW-1185">Reference proteome</keyword>